<reference evidence="1 2" key="1">
    <citation type="journal article" date="2018" name="J. Allergy Clin. Immunol.">
        <title>High-quality assembly of Dermatophagoides pteronyssinus genome and transcriptome reveals a wide range of novel allergens.</title>
        <authorList>
            <person name="Liu X.Y."/>
            <person name="Yang K.Y."/>
            <person name="Wang M.Q."/>
            <person name="Kwok J.S."/>
            <person name="Zeng X."/>
            <person name="Yang Z."/>
            <person name="Xiao X.J."/>
            <person name="Lau C.P."/>
            <person name="Li Y."/>
            <person name="Huang Z.M."/>
            <person name="Ba J.G."/>
            <person name="Yim A.K."/>
            <person name="Ouyang C.Y."/>
            <person name="Ngai S.M."/>
            <person name="Chan T.F."/>
            <person name="Leung E.L."/>
            <person name="Liu L."/>
            <person name="Liu Z.G."/>
            <person name="Tsui S.K."/>
        </authorList>
    </citation>
    <scope>NUCLEOTIDE SEQUENCE [LARGE SCALE GENOMIC DNA]</scope>
    <source>
        <strain evidence="1">Derp</strain>
    </source>
</reference>
<comment type="caution">
    <text evidence="1">The sequence shown here is derived from an EMBL/GenBank/DDBJ whole genome shotgun (WGS) entry which is preliminary data.</text>
</comment>
<protein>
    <submittedName>
        <fullName evidence="1">Uncharacterized protein</fullName>
    </submittedName>
</protein>
<reference evidence="1 2" key="2">
    <citation type="journal article" date="2022" name="Mol. Biol. Evol.">
        <title>Comparative Genomics Reveals Insights into the Divergent Evolution of Astigmatic Mites and Household Pest Adaptations.</title>
        <authorList>
            <person name="Xiong Q."/>
            <person name="Wan A.T."/>
            <person name="Liu X."/>
            <person name="Fung C.S."/>
            <person name="Xiao X."/>
            <person name="Malainual N."/>
            <person name="Hou J."/>
            <person name="Wang L."/>
            <person name="Wang M."/>
            <person name="Yang K.Y."/>
            <person name="Cui Y."/>
            <person name="Leung E.L."/>
            <person name="Nong W."/>
            <person name="Shin S.K."/>
            <person name="Au S.W."/>
            <person name="Jeong K.Y."/>
            <person name="Chew F.T."/>
            <person name="Hui J.H."/>
            <person name="Leung T.F."/>
            <person name="Tungtrongchitr A."/>
            <person name="Zhong N."/>
            <person name="Liu Z."/>
            <person name="Tsui S.K."/>
        </authorList>
    </citation>
    <scope>NUCLEOTIDE SEQUENCE [LARGE SCALE GENOMIC DNA]</scope>
    <source>
        <strain evidence="1">Derp</strain>
    </source>
</reference>
<evidence type="ECO:0000313" key="2">
    <source>
        <dbReference type="Proteomes" id="UP000887458"/>
    </source>
</evidence>
<name>A0ABQ8JMI2_DERPT</name>
<keyword evidence="2" id="KW-1185">Reference proteome</keyword>
<dbReference type="Proteomes" id="UP000887458">
    <property type="component" value="Unassembled WGS sequence"/>
</dbReference>
<evidence type="ECO:0000313" key="1">
    <source>
        <dbReference type="EMBL" id="KAH9423618.1"/>
    </source>
</evidence>
<dbReference type="EMBL" id="NJHN03000031">
    <property type="protein sequence ID" value="KAH9423618.1"/>
    <property type="molecule type" value="Genomic_DNA"/>
</dbReference>
<gene>
    <name evidence="1" type="ORF">DERP_005198</name>
</gene>
<proteinExistence type="predicted"/>
<sequence>MNIMYHIQFHNDNFDNHLIVDKVDNNLMMIVYDYNMIEIMLIVHNKIDEYCQQISLLLFVHVHQNYDHPKNYKNSFIKLTKNYIKIGRKFFDLI</sequence>
<organism evidence="1 2">
    <name type="scientific">Dermatophagoides pteronyssinus</name>
    <name type="common">European house dust mite</name>
    <dbReference type="NCBI Taxonomy" id="6956"/>
    <lineage>
        <taxon>Eukaryota</taxon>
        <taxon>Metazoa</taxon>
        <taxon>Ecdysozoa</taxon>
        <taxon>Arthropoda</taxon>
        <taxon>Chelicerata</taxon>
        <taxon>Arachnida</taxon>
        <taxon>Acari</taxon>
        <taxon>Acariformes</taxon>
        <taxon>Sarcoptiformes</taxon>
        <taxon>Astigmata</taxon>
        <taxon>Psoroptidia</taxon>
        <taxon>Analgoidea</taxon>
        <taxon>Pyroglyphidae</taxon>
        <taxon>Dermatophagoidinae</taxon>
        <taxon>Dermatophagoides</taxon>
    </lineage>
</organism>
<accession>A0ABQ8JMI2</accession>